<dbReference type="RefSeq" id="WP_084286887.1">
    <property type="nucleotide sequence ID" value="NZ_FWYB01000001.1"/>
</dbReference>
<feature type="signal peptide" evidence="2">
    <location>
        <begin position="1"/>
        <end position="29"/>
    </location>
</feature>
<keyword evidence="4" id="KW-1185">Reference proteome</keyword>
<evidence type="ECO:0000256" key="1">
    <source>
        <dbReference type="SAM" id="MobiDB-lite"/>
    </source>
</evidence>
<organism evidence="3 4">
    <name type="scientific">Pedobacter nyackensis</name>
    <dbReference type="NCBI Taxonomy" id="475255"/>
    <lineage>
        <taxon>Bacteria</taxon>
        <taxon>Pseudomonadati</taxon>
        <taxon>Bacteroidota</taxon>
        <taxon>Sphingobacteriia</taxon>
        <taxon>Sphingobacteriales</taxon>
        <taxon>Sphingobacteriaceae</taxon>
        <taxon>Pedobacter</taxon>
    </lineage>
</organism>
<reference evidence="3 4" key="1">
    <citation type="submission" date="2017-04" db="EMBL/GenBank/DDBJ databases">
        <authorList>
            <person name="Afonso C.L."/>
            <person name="Miller P.J."/>
            <person name="Scott M.A."/>
            <person name="Spackman E."/>
            <person name="Goraichik I."/>
            <person name="Dimitrov K.M."/>
            <person name="Suarez D.L."/>
            <person name="Swayne D.E."/>
        </authorList>
    </citation>
    <scope>NUCLEOTIDE SEQUENCE [LARGE SCALE GENOMIC DNA]</scope>
    <source>
        <strain evidence="3 4">DSM 19625</strain>
    </source>
</reference>
<dbReference type="OrthoDB" id="657403at2"/>
<evidence type="ECO:0000256" key="2">
    <source>
        <dbReference type="SAM" id="SignalP"/>
    </source>
</evidence>
<evidence type="ECO:0000313" key="3">
    <source>
        <dbReference type="EMBL" id="SMC56867.1"/>
    </source>
</evidence>
<feature type="chain" id="PRO_5013366091" evidence="2">
    <location>
        <begin position="30"/>
        <end position="147"/>
    </location>
</feature>
<dbReference type="STRING" id="475255.SAMN04488101_101302"/>
<dbReference type="Proteomes" id="UP000192678">
    <property type="component" value="Unassembled WGS sequence"/>
</dbReference>
<protein>
    <submittedName>
        <fullName evidence="3">Uncharacterized protein</fullName>
    </submittedName>
</protein>
<gene>
    <name evidence="3" type="ORF">SAMN04488101_101302</name>
</gene>
<accession>A0A1W2A883</accession>
<dbReference type="InterPro" id="IPR058060">
    <property type="entry name" value="HYC_CC_PP"/>
</dbReference>
<proteinExistence type="predicted"/>
<keyword evidence="2" id="KW-0732">Signal</keyword>
<feature type="region of interest" description="Disordered" evidence="1">
    <location>
        <begin position="47"/>
        <end position="68"/>
    </location>
</feature>
<sequence length="147" mass="16914">MKRRLSIPLKAMFLLVVFLLNTVVGFACAVGMEDRNTSNLDYHTVKDTHTHEHNGPDHKDLTDHHRSKKEKDHCCKDEVTKLLKEDKVSPSKITFSIQPVTFFTLLPTYCQLDVLASSVYQPSTKSFVRSYHPPIRDIRISIQSFQI</sequence>
<evidence type="ECO:0000313" key="4">
    <source>
        <dbReference type="Proteomes" id="UP000192678"/>
    </source>
</evidence>
<dbReference type="PROSITE" id="PS51257">
    <property type="entry name" value="PROKAR_LIPOPROTEIN"/>
    <property type="match status" value="1"/>
</dbReference>
<dbReference type="AlphaFoldDB" id="A0A1W2A883"/>
<dbReference type="EMBL" id="FWYB01000001">
    <property type="protein sequence ID" value="SMC56867.1"/>
    <property type="molecule type" value="Genomic_DNA"/>
</dbReference>
<dbReference type="NCBIfam" id="NF047658">
    <property type="entry name" value="HYC_CC_PP"/>
    <property type="match status" value="1"/>
</dbReference>
<name>A0A1W2A883_9SPHI</name>